<dbReference type="RefSeq" id="WP_111351299.1">
    <property type="nucleotide sequence ID" value="NZ_QLII01000004.1"/>
</dbReference>
<gene>
    <name evidence="2" type="ORF">HMF3257_38695</name>
</gene>
<keyword evidence="3" id="KW-1185">Reference proteome</keyword>
<evidence type="ECO:0008006" key="4">
    <source>
        <dbReference type="Google" id="ProtNLM"/>
    </source>
</evidence>
<evidence type="ECO:0000313" key="2">
    <source>
        <dbReference type="EMBL" id="RAI72846.1"/>
    </source>
</evidence>
<evidence type="ECO:0000256" key="1">
    <source>
        <dbReference type="ARBA" id="ARBA00022729"/>
    </source>
</evidence>
<dbReference type="AlphaFoldDB" id="A0A327NFV8"/>
<evidence type="ECO:0000313" key="3">
    <source>
        <dbReference type="Proteomes" id="UP000249016"/>
    </source>
</evidence>
<name>A0A327NFV8_9BACT</name>
<dbReference type="PANTHER" id="PTHR46580">
    <property type="entry name" value="SENSOR KINASE-RELATED"/>
    <property type="match status" value="1"/>
</dbReference>
<sequence>MLFTRQLLSLFLFYISFQEISNGQCFQNTTDPASFQLYNTAISPRGIVLADFNNDGKADLASVSQIQHTISIRYNDQHGLFGSSITFPVGITPIPLVAADFNGDNRIDLAVGNTSGTVSMLLNSENGFTGFPEHILEYQEFQVWL</sequence>
<dbReference type="PANTHER" id="PTHR46580:SF2">
    <property type="entry name" value="MAM DOMAIN-CONTAINING PROTEIN"/>
    <property type="match status" value="1"/>
</dbReference>
<keyword evidence="1" id="KW-0732">Signal</keyword>
<dbReference type="InterPro" id="IPR028994">
    <property type="entry name" value="Integrin_alpha_N"/>
</dbReference>
<dbReference type="EMBL" id="QLII01000004">
    <property type="protein sequence ID" value="RAI72846.1"/>
    <property type="molecule type" value="Genomic_DNA"/>
</dbReference>
<proteinExistence type="predicted"/>
<dbReference type="Pfam" id="PF13517">
    <property type="entry name" value="FG-GAP_3"/>
    <property type="match status" value="1"/>
</dbReference>
<comment type="caution">
    <text evidence="2">The sequence shown here is derived from an EMBL/GenBank/DDBJ whole genome shotgun (WGS) entry which is preliminary data.</text>
</comment>
<protein>
    <recommendedName>
        <fullName evidence="4">VCBS repeat-containing protein</fullName>
    </recommendedName>
</protein>
<dbReference type="OrthoDB" id="868906at2"/>
<dbReference type="Proteomes" id="UP000249016">
    <property type="component" value="Unassembled WGS sequence"/>
</dbReference>
<dbReference type="InterPro" id="IPR013517">
    <property type="entry name" value="FG-GAP"/>
</dbReference>
<accession>A0A327NFV8</accession>
<dbReference type="Gene3D" id="2.130.10.130">
    <property type="entry name" value="Integrin alpha, N-terminal"/>
    <property type="match status" value="1"/>
</dbReference>
<organism evidence="2 3">
    <name type="scientific">Spirosoma telluris</name>
    <dbReference type="NCBI Taxonomy" id="2183553"/>
    <lineage>
        <taxon>Bacteria</taxon>
        <taxon>Pseudomonadati</taxon>
        <taxon>Bacteroidota</taxon>
        <taxon>Cytophagia</taxon>
        <taxon>Cytophagales</taxon>
        <taxon>Cytophagaceae</taxon>
        <taxon>Spirosoma</taxon>
    </lineage>
</organism>
<dbReference type="SUPFAM" id="SSF69318">
    <property type="entry name" value="Integrin alpha N-terminal domain"/>
    <property type="match status" value="1"/>
</dbReference>
<reference evidence="2 3" key="1">
    <citation type="submission" date="2018-06" db="EMBL/GenBank/DDBJ databases">
        <title>Spirosoma sp. HMF3257 Genome sequencing and assembly.</title>
        <authorList>
            <person name="Kang H."/>
            <person name="Cha I."/>
            <person name="Kim H."/>
            <person name="Kang J."/>
            <person name="Joh K."/>
        </authorList>
    </citation>
    <scope>NUCLEOTIDE SEQUENCE [LARGE SCALE GENOMIC DNA]</scope>
    <source>
        <strain evidence="2 3">HMF3257</strain>
    </source>
</reference>